<dbReference type="InterPro" id="IPR051534">
    <property type="entry name" value="CBASS_pafABC_assoc_protein"/>
</dbReference>
<dbReference type="EMBL" id="MPKY01000004">
    <property type="protein sequence ID" value="OJS97968.1"/>
    <property type="molecule type" value="Genomic_DNA"/>
</dbReference>
<evidence type="ECO:0000313" key="3">
    <source>
        <dbReference type="EMBL" id="OJS97968.1"/>
    </source>
</evidence>
<sequence>MSNTAVRYLTMLRMVPRYPRSITTTELASRLEEQGFSVTMRSIQRDLEKLSADFPLLVDENSRPYRWSFDRNATMDIIPALDLPAALTFELAKAYLSPMLPPRALSHLKPHFDEAHRTLLREKNPLGQWPDRVRVINRGLGGARPPVDADVLEAVTEALLREYQCKLTYQARSWPEPEEIVVHPFGLIFRDPNVYLIGTIEGREGVRQLVLHRATAGEVVEELIERREDFDLDLYIHSGAMGILKSDEPVYLKLRCDKPVLNHLIESPLGFDQITTEIDDQTFEMAVTVGDTQDLRWWLTAQAVHCDILEPAWLRDEIEDTLKQGLKRTRQAKSC</sequence>
<feature type="domain" description="WCX" evidence="2">
    <location>
        <begin position="249"/>
        <end position="324"/>
    </location>
</feature>
<organism evidence="3 4">
    <name type="scientific">Marinobacter nauticus</name>
    <name type="common">Marinobacter hydrocarbonoclasticus</name>
    <name type="synonym">Marinobacter aquaeolei</name>
    <dbReference type="NCBI Taxonomy" id="2743"/>
    <lineage>
        <taxon>Bacteria</taxon>
        <taxon>Pseudomonadati</taxon>
        <taxon>Pseudomonadota</taxon>
        <taxon>Gammaproteobacteria</taxon>
        <taxon>Pseudomonadales</taxon>
        <taxon>Marinobacteraceae</taxon>
        <taxon>Marinobacter</taxon>
    </lineage>
</organism>
<dbReference type="RefSeq" id="WP_072678464.1">
    <property type="nucleotide sequence ID" value="NZ_MPKY01000004.1"/>
</dbReference>
<dbReference type="PANTHER" id="PTHR34580">
    <property type="match status" value="1"/>
</dbReference>
<keyword evidence="4" id="KW-1185">Reference proteome</keyword>
<dbReference type="Pfam" id="PF13280">
    <property type="entry name" value="WYL"/>
    <property type="match status" value="1"/>
</dbReference>
<reference evidence="3" key="1">
    <citation type="submission" date="2016-11" db="EMBL/GenBank/DDBJ databases">
        <title>Draft Genome Sequence of Marinobacter hydrocarbonoclasticus strain STW2, a polyaromatic aromatic hydrocarbon degrading and denitrifying bacterium from rhizosphere of Seagrass Enhalus acodoides.</title>
        <authorList>
            <person name="Ling J."/>
            <person name="Dong J."/>
        </authorList>
    </citation>
    <scope>NUCLEOTIDE SEQUENCE [LARGE SCALE GENOMIC DNA]</scope>
    <source>
        <strain evidence="3">STW2</strain>
    </source>
</reference>
<protein>
    <submittedName>
        <fullName evidence="3">WYL domain-containing protein</fullName>
    </submittedName>
</protein>
<evidence type="ECO:0000313" key="4">
    <source>
        <dbReference type="Proteomes" id="UP000183986"/>
    </source>
</evidence>
<gene>
    <name evidence="3" type="ORF">BEE62_16750</name>
</gene>
<proteinExistence type="predicted"/>
<evidence type="ECO:0000259" key="2">
    <source>
        <dbReference type="Pfam" id="PF25583"/>
    </source>
</evidence>
<dbReference type="OrthoDB" id="8595817at2"/>
<accession>A0A1M2URK1</accession>
<dbReference type="InterPro" id="IPR057727">
    <property type="entry name" value="WCX_dom"/>
</dbReference>
<dbReference type="PROSITE" id="PS52050">
    <property type="entry name" value="WYL"/>
    <property type="match status" value="1"/>
</dbReference>
<dbReference type="AlphaFoldDB" id="A0A1M2URK1"/>
<dbReference type="Pfam" id="PF25583">
    <property type="entry name" value="WCX"/>
    <property type="match status" value="1"/>
</dbReference>
<dbReference type="PANTHER" id="PTHR34580:SF1">
    <property type="entry name" value="PROTEIN PAFC"/>
    <property type="match status" value="1"/>
</dbReference>
<name>A0A1M2URK1_MARNT</name>
<dbReference type="Proteomes" id="UP000183986">
    <property type="component" value="Unassembled WGS sequence"/>
</dbReference>
<dbReference type="InterPro" id="IPR026881">
    <property type="entry name" value="WYL_dom"/>
</dbReference>
<comment type="caution">
    <text evidence="3">The sequence shown here is derived from an EMBL/GenBank/DDBJ whole genome shotgun (WGS) entry which is preliminary data.</text>
</comment>
<evidence type="ECO:0000259" key="1">
    <source>
        <dbReference type="Pfam" id="PF13280"/>
    </source>
</evidence>
<feature type="domain" description="WYL" evidence="1">
    <location>
        <begin position="150"/>
        <end position="213"/>
    </location>
</feature>